<gene>
    <name evidence="1" type="ORF">BvMPK_0280</name>
</gene>
<evidence type="ECO:0000313" key="1">
    <source>
        <dbReference type="EMBL" id="ALK82919.1"/>
    </source>
</evidence>
<protein>
    <submittedName>
        <fullName evidence="1">Uncharacterized protein</fullName>
    </submittedName>
</protein>
<dbReference type="AlphaFoldDB" id="A0A0P0LF51"/>
<sequence>MHPHLKGNKMNNMLRYIVYILLFLLFTITVDQDYHTVETTDLPPQTSCYQQQQDPCKRTVDFLFTNNFADMPQIAISLDNPSTSKFKCIVRILAALNELKKQELQTNHIVCHTFHSLYTDAVDYYIYALRRIII</sequence>
<organism evidence="1 2">
    <name type="scientific">Phocaeicola vulgatus</name>
    <name type="common">Bacteroides vulgatus</name>
    <dbReference type="NCBI Taxonomy" id="821"/>
    <lineage>
        <taxon>Bacteria</taxon>
        <taxon>Pseudomonadati</taxon>
        <taxon>Bacteroidota</taxon>
        <taxon>Bacteroidia</taxon>
        <taxon>Bacteroidales</taxon>
        <taxon>Bacteroidaceae</taxon>
        <taxon>Phocaeicola</taxon>
    </lineage>
</organism>
<dbReference type="EMBL" id="CP013020">
    <property type="protein sequence ID" value="ALK82919.1"/>
    <property type="molecule type" value="Genomic_DNA"/>
</dbReference>
<reference evidence="1 2" key="2">
    <citation type="journal article" date="2016" name="Genome Biol. Evol.">
        <title>Extensive mobilome-driven genome diversification in mouse gut-associated Bacteroides vulgatus mpk.</title>
        <authorList>
            <person name="Lange A."/>
            <person name="Beier S."/>
            <person name="Steimle A."/>
            <person name="Autenrieth I.B."/>
            <person name="Huson D.H."/>
            <person name="Frick J.S."/>
        </authorList>
    </citation>
    <scope>NUCLEOTIDE SEQUENCE [LARGE SCALE GENOMIC DNA]</scope>
    <source>
        <strain evidence="2">mpk</strain>
    </source>
</reference>
<dbReference type="Proteomes" id="UP000061587">
    <property type="component" value="Chromosome"/>
</dbReference>
<name>A0A0P0LF51_PHOVU</name>
<evidence type="ECO:0000313" key="2">
    <source>
        <dbReference type="Proteomes" id="UP000061587"/>
    </source>
</evidence>
<reference evidence="2" key="1">
    <citation type="submission" date="2015-10" db="EMBL/GenBank/DDBJ databases">
        <title>Extensive mobilome-driven genome diversification in gut-associated Bacteroides vulgatus mpk.</title>
        <authorList>
            <person name="Beier S."/>
            <person name="Lange A."/>
            <person name="Huson D.H."/>
            <person name="Frick J.-S."/>
            <person name="Autenrieth I.B."/>
        </authorList>
    </citation>
    <scope>NUCLEOTIDE SEQUENCE [LARGE SCALE GENOMIC DNA]</scope>
    <source>
        <strain evidence="2">mpk</strain>
    </source>
</reference>
<dbReference type="PATRIC" id="fig|821.40.peg.337"/>
<accession>A0A0P0LF51</accession>
<proteinExistence type="predicted"/>